<dbReference type="AlphaFoldDB" id="A0A453RYP4"/>
<reference evidence="1" key="3">
    <citation type="journal article" date="2017" name="Nature">
        <title>Genome sequence of the progenitor of the wheat D genome Aegilops tauschii.</title>
        <authorList>
            <person name="Luo M.C."/>
            <person name="Gu Y.Q."/>
            <person name="Puiu D."/>
            <person name="Wang H."/>
            <person name="Twardziok S.O."/>
            <person name="Deal K.R."/>
            <person name="Huo N."/>
            <person name="Zhu T."/>
            <person name="Wang L."/>
            <person name="Wang Y."/>
            <person name="McGuire P.E."/>
            <person name="Liu S."/>
            <person name="Long H."/>
            <person name="Ramasamy R.K."/>
            <person name="Rodriguez J.C."/>
            <person name="Van S.L."/>
            <person name="Yuan L."/>
            <person name="Wang Z."/>
            <person name="Xia Z."/>
            <person name="Xiao L."/>
            <person name="Anderson O.D."/>
            <person name="Ouyang S."/>
            <person name="Liang Y."/>
            <person name="Zimin A.V."/>
            <person name="Pertea G."/>
            <person name="Qi P."/>
            <person name="Bennetzen J.L."/>
            <person name="Dai X."/>
            <person name="Dawson M.W."/>
            <person name="Muller H.G."/>
            <person name="Kugler K."/>
            <person name="Rivarola-Duarte L."/>
            <person name="Spannagl M."/>
            <person name="Mayer K.F.X."/>
            <person name="Lu F.H."/>
            <person name="Bevan M.W."/>
            <person name="Leroy P."/>
            <person name="Li P."/>
            <person name="You F.M."/>
            <person name="Sun Q."/>
            <person name="Liu Z."/>
            <person name="Lyons E."/>
            <person name="Wicker T."/>
            <person name="Salzberg S.L."/>
            <person name="Devos K.M."/>
            <person name="Dvorak J."/>
        </authorList>
    </citation>
    <scope>NUCLEOTIDE SEQUENCE [LARGE SCALE GENOMIC DNA]</scope>
    <source>
        <strain evidence="1">cv. AL8/78</strain>
    </source>
</reference>
<evidence type="ECO:0000313" key="2">
    <source>
        <dbReference type="Proteomes" id="UP000015105"/>
    </source>
</evidence>
<reference evidence="2" key="2">
    <citation type="journal article" date="2017" name="Nat. Plants">
        <title>The Aegilops tauschii genome reveals multiple impacts of transposons.</title>
        <authorList>
            <person name="Zhao G."/>
            <person name="Zou C."/>
            <person name="Li K."/>
            <person name="Wang K."/>
            <person name="Li T."/>
            <person name="Gao L."/>
            <person name="Zhang X."/>
            <person name="Wang H."/>
            <person name="Yang Z."/>
            <person name="Liu X."/>
            <person name="Jiang W."/>
            <person name="Mao L."/>
            <person name="Kong X."/>
            <person name="Jiao Y."/>
            <person name="Jia J."/>
        </authorList>
    </citation>
    <scope>NUCLEOTIDE SEQUENCE [LARGE SCALE GENOMIC DNA]</scope>
    <source>
        <strain evidence="2">cv. AL8/78</strain>
    </source>
</reference>
<sequence>MPCSCAKCFLLGIDMKGFFINVNLEGVYGMLFFRKLYHDIDLGLSLLPCRGWMDFGHRLQDSRMCFSVMWLLTDGIS</sequence>
<evidence type="ECO:0000313" key="1">
    <source>
        <dbReference type="EnsemblPlants" id="AET7Gv20759100.27"/>
    </source>
</evidence>
<reference evidence="1" key="4">
    <citation type="submission" date="2019-03" db="UniProtKB">
        <authorList>
            <consortium name="EnsemblPlants"/>
        </authorList>
    </citation>
    <scope>IDENTIFICATION</scope>
</reference>
<protein>
    <submittedName>
        <fullName evidence="1">Uncharacterized protein</fullName>
    </submittedName>
</protein>
<proteinExistence type="predicted"/>
<name>A0A453RYP4_AEGTS</name>
<dbReference type="Gramene" id="AET7Gv20759100.27">
    <property type="protein sequence ID" value="AET7Gv20759100.27"/>
    <property type="gene ID" value="AET7Gv20759100"/>
</dbReference>
<reference evidence="2" key="1">
    <citation type="journal article" date="2014" name="Science">
        <title>Ancient hybridizations among the ancestral genomes of bread wheat.</title>
        <authorList>
            <consortium name="International Wheat Genome Sequencing Consortium,"/>
            <person name="Marcussen T."/>
            <person name="Sandve S.R."/>
            <person name="Heier L."/>
            <person name="Spannagl M."/>
            <person name="Pfeifer M."/>
            <person name="Jakobsen K.S."/>
            <person name="Wulff B.B."/>
            <person name="Steuernagel B."/>
            <person name="Mayer K.F."/>
            <person name="Olsen O.A."/>
        </authorList>
    </citation>
    <scope>NUCLEOTIDE SEQUENCE [LARGE SCALE GENOMIC DNA]</scope>
    <source>
        <strain evidence="2">cv. AL8/78</strain>
    </source>
</reference>
<organism evidence="1 2">
    <name type="scientific">Aegilops tauschii subsp. strangulata</name>
    <name type="common">Goatgrass</name>
    <dbReference type="NCBI Taxonomy" id="200361"/>
    <lineage>
        <taxon>Eukaryota</taxon>
        <taxon>Viridiplantae</taxon>
        <taxon>Streptophyta</taxon>
        <taxon>Embryophyta</taxon>
        <taxon>Tracheophyta</taxon>
        <taxon>Spermatophyta</taxon>
        <taxon>Magnoliopsida</taxon>
        <taxon>Liliopsida</taxon>
        <taxon>Poales</taxon>
        <taxon>Poaceae</taxon>
        <taxon>BOP clade</taxon>
        <taxon>Pooideae</taxon>
        <taxon>Triticodae</taxon>
        <taxon>Triticeae</taxon>
        <taxon>Triticinae</taxon>
        <taxon>Aegilops</taxon>
    </lineage>
</organism>
<dbReference type="Proteomes" id="UP000015105">
    <property type="component" value="Chromosome 7D"/>
</dbReference>
<reference evidence="1" key="5">
    <citation type="journal article" date="2021" name="G3 (Bethesda)">
        <title>Aegilops tauschii genome assembly Aet v5.0 features greater sequence contiguity and improved annotation.</title>
        <authorList>
            <person name="Wang L."/>
            <person name="Zhu T."/>
            <person name="Rodriguez J.C."/>
            <person name="Deal K.R."/>
            <person name="Dubcovsky J."/>
            <person name="McGuire P.E."/>
            <person name="Lux T."/>
            <person name="Spannagl M."/>
            <person name="Mayer K.F.X."/>
            <person name="Baldrich P."/>
            <person name="Meyers B.C."/>
            <person name="Huo N."/>
            <person name="Gu Y.Q."/>
            <person name="Zhou H."/>
            <person name="Devos K.M."/>
            <person name="Bennetzen J.L."/>
            <person name="Unver T."/>
            <person name="Budak H."/>
            <person name="Gulick P.J."/>
            <person name="Galiba G."/>
            <person name="Kalapos B."/>
            <person name="Nelson D.R."/>
            <person name="Li P."/>
            <person name="You F.M."/>
            <person name="Luo M.C."/>
            <person name="Dvorak J."/>
        </authorList>
    </citation>
    <scope>NUCLEOTIDE SEQUENCE [LARGE SCALE GENOMIC DNA]</scope>
    <source>
        <strain evidence="1">cv. AL8/78</strain>
    </source>
</reference>
<dbReference type="EnsemblPlants" id="AET7Gv20759100.27">
    <property type="protein sequence ID" value="AET7Gv20759100.27"/>
    <property type="gene ID" value="AET7Gv20759100"/>
</dbReference>
<keyword evidence="2" id="KW-1185">Reference proteome</keyword>
<accession>A0A453RYP4</accession>